<name>A0A8C1U4X7_CYPCA</name>
<accession>A0A8C1U4X7</accession>
<dbReference type="Proteomes" id="UP000694700">
    <property type="component" value="Unplaced"/>
</dbReference>
<reference evidence="1" key="1">
    <citation type="submission" date="2025-08" db="UniProtKB">
        <authorList>
            <consortium name="Ensembl"/>
        </authorList>
    </citation>
    <scope>IDENTIFICATION</scope>
</reference>
<protein>
    <recommendedName>
        <fullName evidence="3">Immunoglobulin V-set domain-containing protein</fullName>
    </recommendedName>
</protein>
<organism evidence="1 2">
    <name type="scientific">Cyprinus carpio</name>
    <name type="common">Common carp</name>
    <dbReference type="NCBI Taxonomy" id="7962"/>
    <lineage>
        <taxon>Eukaryota</taxon>
        <taxon>Metazoa</taxon>
        <taxon>Chordata</taxon>
        <taxon>Craniata</taxon>
        <taxon>Vertebrata</taxon>
        <taxon>Euteleostomi</taxon>
        <taxon>Actinopterygii</taxon>
        <taxon>Neopterygii</taxon>
        <taxon>Teleostei</taxon>
        <taxon>Ostariophysi</taxon>
        <taxon>Cypriniformes</taxon>
        <taxon>Cyprinidae</taxon>
        <taxon>Cyprininae</taxon>
        <taxon>Cyprinus</taxon>
    </lineage>
</organism>
<evidence type="ECO:0008006" key="3">
    <source>
        <dbReference type="Google" id="ProtNLM"/>
    </source>
</evidence>
<proteinExistence type="predicted"/>
<dbReference type="AlphaFoldDB" id="A0A8C1U4X7"/>
<dbReference type="Ensembl" id="ENSCCRT00015033091.1">
    <property type="protein sequence ID" value="ENSCCRP00015031972.1"/>
    <property type="gene ID" value="ENSCCRG00015013381.1"/>
</dbReference>
<sequence length="85" mass="9977">YDQSLCLINLRVVTVSISNVKEDSGIYWCGDHVITEVHLNVNGHKINIQFFPPSSLFYSKNYVFFFFFFLHLDTEELCLLNIKNK</sequence>
<evidence type="ECO:0000313" key="1">
    <source>
        <dbReference type="Ensembl" id="ENSCCRP00015031972.1"/>
    </source>
</evidence>
<evidence type="ECO:0000313" key="2">
    <source>
        <dbReference type="Proteomes" id="UP000694700"/>
    </source>
</evidence>